<accession>A0A0F9TE85</accession>
<dbReference type="InterPro" id="IPR045944">
    <property type="entry name" value="DUF6364"/>
</dbReference>
<keyword evidence="1" id="KW-0175">Coiled coil</keyword>
<dbReference type="EMBL" id="LAZR01001281">
    <property type="protein sequence ID" value="KKN47356.1"/>
    <property type="molecule type" value="Genomic_DNA"/>
</dbReference>
<dbReference type="Pfam" id="PF19891">
    <property type="entry name" value="DUF6364"/>
    <property type="match status" value="1"/>
</dbReference>
<evidence type="ECO:0000313" key="2">
    <source>
        <dbReference type="EMBL" id="KKN47356.1"/>
    </source>
</evidence>
<sequence>MTRNITLTVDDDVLTAVKIIAAERRTSVNALVRDYLCQLARKEAEADEAREALVKLIREADGDMGSQKWNREALHDR</sequence>
<protein>
    <submittedName>
        <fullName evidence="2">Uncharacterized protein</fullName>
    </submittedName>
</protein>
<proteinExistence type="predicted"/>
<organism evidence="2">
    <name type="scientific">marine sediment metagenome</name>
    <dbReference type="NCBI Taxonomy" id="412755"/>
    <lineage>
        <taxon>unclassified sequences</taxon>
        <taxon>metagenomes</taxon>
        <taxon>ecological metagenomes</taxon>
    </lineage>
</organism>
<reference evidence="2" key="1">
    <citation type="journal article" date="2015" name="Nature">
        <title>Complex archaea that bridge the gap between prokaryotes and eukaryotes.</title>
        <authorList>
            <person name="Spang A."/>
            <person name="Saw J.H."/>
            <person name="Jorgensen S.L."/>
            <person name="Zaremba-Niedzwiedzka K."/>
            <person name="Martijn J."/>
            <person name="Lind A.E."/>
            <person name="van Eijk R."/>
            <person name="Schleper C."/>
            <person name="Guy L."/>
            <person name="Ettema T.J."/>
        </authorList>
    </citation>
    <scope>NUCLEOTIDE SEQUENCE</scope>
</reference>
<evidence type="ECO:0000256" key="1">
    <source>
        <dbReference type="SAM" id="Coils"/>
    </source>
</evidence>
<gene>
    <name evidence="2" type="ORF">LCGC14_0663860</name>
</gene>
<feature type="coiled-coil region" evidence="1">
    <location>
        <begin position="32"/>
        <end position="59"/>
    </location>
</feature>
<comment type="caution">
    <text evidence="2">The sequence shown here is derived from an EMBL/GenBank/DDBJ whole genome shotgun (WGS) entry which is preliminary data.</text>
</comment>
<name>A0A0F9TE85_9ZZZZ</name>
<dbReference type="AlphaFoldDB" id="A0A0F9TE85"/>